<dbReference type="EMBL" id="BMAW01059200">
    <property type="protein sequence ID" value="GFT19993.1"/>
    <property type="molecule type" value="Genomic_DNA"/>
</dbReference>
<gene>
    <name evidence="1" type="primary">AVEN_229060_1</name>
    <name evidence="1" type="ORF">NPIL_587141</name>
</gene>
<sequence length="118" mass="13523">MSLADGQQTTGEALTTQVMIEIERRSVLTRFTILLKAKRNRTLLGTDFLSSTGLVLDVNKTCWYFWDNLTHKYPFDAELDTPSITEKMSSNTCQLKEREGESLISIQKEKLNLLLESY</sequence>
<name>A0A8X6NKC6_NEPPI</name>
<dbReference type="AlphaFoldDB" id="A0A8X6NKC6"/>
<dbReference type="Proteomes" id="UP000887013">
    <property type="component" value="Unassembled WGS sequence"/>
</dbReference>
<organism evidence="1 2">
    <name type="scientific">Nephila pilipes</name>
    <name type="common">Giant wood spider</name>
    <name type="synonym">Nephila maculata</name>
    <dbReference type="NCBI Taxonomy" id="299642"/>
    <lineage>
        <taxon>Eukaryota</taxon>
        <taxon>Metazoa</taxon>
        <taxon>Ecdysozoa</taxon>
        <taxon>Arthropoda</taxon>
        <taxon>Chelicerata</taxon>
        <taxon>Arachnida</taxon>
        <taxon>Araneae</taxon>
        <taxon>Araneomorphae</taxon>
        <taxon>Entelegynae</taxon>
        <taxon>Araneoidea</taxon>
        <taxon>Nephilidae</taxon>
        <taxon>Nephila</taxon>
    </lineage>
</organism>
<evidence type="ECO:0000313" key="1">
    <source>
        <dbReference type="EMBL" id="GFT19993.1"/>
    </source>
</evidence>
<comment type="caution">
    <text evidence="1">The sequence shown here is derived from an EMBL/GenBank/DDBJ whole genome shotgun (WGS) entry which is preliminary data.</text>
</comment>
<accession>A0A8X6NKC6</accession>
<proteinExistence type="predicted"/>
<keyword evidence="2" id="KW-1185">Reference proteome</keyword>
<protein>
    <submittedName>
        <fullName evidence="1">Uncharacterized protein</fullName>
    </submittedName>
</protein>
<evidence type="ECO:0000313" key="2">
    <source>
        <dbReference type="Proteomes" id="UP000887013"/>
    </source>
</evidence>
<reference evidence="1" key="1">
    <citation type="submission" date="2020-08" db="EMBL/GenBank/DDBJ databases">
        <title>Multicomponent nature underlies the extraordinary mechanical properties of spider dragline silk.</title>
        <authorList>
            <person name="Kono N."/>
            <person name="Nakamura H."/>
            <person name="Mori M."/>
            <person name="Yoshida Y."/>
            <person name="Ohtoshi R."/>
            <person name="Malay A.D."/>
            <person name="Moran D.A.P."/>
            <person name="Tomita M."/>
            <person name="Numata K."/>
            <person name="Arakawa K."/>
        </authorList>
    </citation>
    <scope>NUCLEOTIDE SEQUENCE</scope>
</reference>